<dbReference type="InterPro" id="IPR001611">
    <property type="entry name" value="Leu-rich_rpt"/>
</dbReference>
<evidence type="ECO:0000259" key="6">
    <source>
        <dbReference type="PROSITE" id="PS50222"/>
    </source>
</evidence>
<reference evidence="7" key="1">
    <citation type="journal article" date="2020" name="bioRxiv">
        <title>Comparative genomics of Chlamydomonas.</title>
        <authorList>
            <person name="Craig R.J."/>
            <person name="Hasan A.R."/>
            <person name="Ness R.W."/>
            <person name="Keightley P.D."/>
        </authorList>
    </citation>
    <scope>NUCLEOTIDE SEQUENCE</scope>
    <source>
        <strain evidence="7">SAG 7.73</strain>
    </source>
</reference>
<dbReference type="InterPro" id="IPR018247">
    <property type="entry name" value="EF_Hand_1_Ca_BS"/>
</dbReference>
<feature type="compositionally biased region" description="Polar residues" evidence="5">
    <location>
        <begin position="924"/>
        <end position="935"/>
    </location>
</feature>
<keyword evidence="4" id="KW-0175">Coiled coil</keyword>
<dbReference type="PROSITE" id="PS50222">
    <property type="entry name" value="EF_HAND_2"/>
    <property type="match status" value="2"/>
</dbReference>
<dbReference type="SUPFAM" id="SSF47473">
    <property type="entry name" value="EF-hand"/>
    <property type="match status" value="1"/>
</dbReference>
<evidence type="ECO:0000256" key="2">
    <source>
        <dbReference type="ARBA" id="ARBA00010994"/>
    </source>
</evidence>
<dbReference type="PANTHER" id="PTHR46761:SF2">
    <property type="entry name" value="RAN GTPASE-ACTIVATING PROTEIN 1"/>
    <property type="match status" value="1"/>
</dbReference>
<dbReference type="Pfam" id="PF13516">
    <property type="entry name" value="LRR_6"/>
    <property type="match status" value="1"/>
</dbReference>
<keyword evidence="8" id="KW-1185">Reference proteome</keyword>
<dbReference type="GO" id="GO:0005509">
    <property type="term" value="F:calcium ion binding"/>
    <property type="evidence" value="ECO:0007669"/>
    <property type="project" value="InterPro"/>
</dbReference>
<dbReference type="InterPro" id="IPR002048">
    <property type="entry name" value="EF_hand_dom"/>
</dbReference>
<dbReference type="Gene3D" id="1.20.5.340">
    <property type="match status" value="1"/>
</dbReference>
<dbReference type="Pfam" id="PF13499">
    <property type="entry name" value="EF-hand_7"/>
    <property type="match status" value="1"/>
</dbReference>
<gene>
    <name evidence="7" type="ORF">HXX76_004605</name>
</gene>
<dbReference type="CDD" id="cd00051">
    <property type="entry name" value="EFh"/>
    <property type="match status" value="1"/>
</dbReference>
<dbReference type="GO" id="GO:0015631">
    <property type="term" value="F:tubulin binding"/>
    <property type="evidence" value="ECO:0007669"/>
    <property type="project" value="InterPro"/>
</dbReference>
<feature type="region of interest" description="Disordered" evidence="5">
    <location>
        <begin position="778"/>
        <end position="801"/>
    </location>
</feature>
<dbReference type="Pfam" id="PF05517">
    <property type="entry name" value="p25-alpha"/>
    <property type="match status" value="1"/>
</dbReference>
<feature type="compositionally biased region" description="Basic residues" evidence="5">
    <location>
        <begin position="512"/>
        <end position="524"/>
    </location>
</feature>
<dbReference type="OrthoDB" id="120976at2759"/>
<evidence type="ECO:0000313" key="7">
    <source>
        <dbReference type="EMBL" id="KAG2439244.1"/>
    </source>
</evidence>
<comment type="similarity">
    <text evidence="2">Belongs to the TPPP family.</text>
</comment>
<feature type="region of interest" description="Disordered" evidence="5">
    <location>
        <begin position="832"/>
        <end position="880"/>
    </location>
</feature>
<evidence type="ECO:0000256" key="5">
    <source>
        <dbReference type="SAM" id="MobiDB-lite"/>
    </source>
</evidence>
<comment type="subcellular location">
    <subcellularLocation>
        <location evidence="1">Cytoplasm</location>
        <location evidence="1">Cytoskeleton</location>
        <location evidence="1">Cilium axoneme</location>
    </subcellularLocation>
</comment>
<dbReference type="PROSITE" id="PS00018">
    <property type="entry name" value="EF_HAND_1"/>
    <property type="match status" value="1"/>
</dbReference>
<dbReference type="AlphaFoldDB" id="A0A835W6R2"/>
<evidence type="ECO:0000313" key="8">
    <source>
        <dbReference type="Proteomes" id="UP000650467"/>
    </source>
</evidence>
<dbReference type="SMART" id="SM00368">
    <property type="entry name" value="LRR_RI"/>
    <property type="match status" value="4"/>
</dbReference>
<evidence type="ECO:0000256" key="1">
    <source>
        <dbReference type="ARBA" id="ARBA00004430"/>
    </source>
</evidence>
<dbReference type="InterPro" id="IPR045203">
    <property type="entry name" value="RanGAP1/2"/>
</dbReference>
<evidence type="ECO:0000256" key="3">
    <source>
        <dbReference type="ARBA" id="ARBA00022837"/>
    </source>
</evidence>
<feature type="compositionally biased region" description="Gly residues" evidence="5">
    <location>
        <begin position="1233"/>
        <end position="1246"/>
    </location>
</feature>
<feature type="compositionally biased region" description="Polar residues" evidence="5">
    <location>
        <begin position="1252"/>
        <end position="1261"/>
    </location>
</feature>
<feature type="domain" description="EF-hand" evidence="6">
    <location>
        <begin position="602"/>
        <end position="637"/>
    </location>
</feature>
<dbReference type="EMBL" id="JAEHOC010000008">
    <property type="protein sequence ID" value="KAG2439244.1"/>
    <property type="molecule type" value="Genomic_DNA"/>
</dbReference>
<dbReference type="InterPro" id="IPR008907">
    <property type="entry name" value="TPP/p25"/>
</dbReference>
<dbReference type="InterPro" id="IPR011992">
    <property type="entry name" value="EF-hand-dom_pair"/>
</dbReference>
<comment type="caution">
    <text evidence="7">The sequence shown here is derived from an EMBL/GenBank/DDBJ whole genome shotgun (WGS) entry which is preliminary data.</text>
</comment>
<feature type="region of interest" description="Disordered" evidence="5">
    <location>
        <begin position="456"/>
        <end position="525"/>
    </location>
</feature>
<evidence type="ECO:0000256" key="4">
    <source>
        <dbReference type="SAM" id="Coils"/>
    </source>
</evidence>
<feature type="compositionally biased region" description="Low complexity" evidence="5">
    <location>
        <begin position="456"/>
        <end position="476"/>
    </location>
</feature>
<dbReference type="Gene3D" id="1.10.238.10">
    <property type="entry name" value="EF-hand"/>
    <property type="match status" value="2"/>
</dbReference>
<proteinExistence type="inferred from homology"/>
<feature type="coiled-coil region" evidence="4">
    <location>
        <begin position="1028"/>
        <end position="1055"/>
    </location>
</feature>
<dbReference type="GO" id="GO:0005096">
    <property type="term" value="F:GTPase activator activity"/>
    <property type="evidence" value="ECO:0007669"/>
    <property type="project" value="InterPro"/>
</dbReference>
<keyword evidence="3" id="KW-0106">Calcium</keyword>
<feature type="region of interest" description="Disordered" evidence="5">
    <location>
        <begin position="1228"/>
        <end position="1261"/>
    </location>
</feature>
<dbReference type="Gene3D" id="3.80.10.10">
    <property type="entry name" value="Ribonuclease Inhibitor"/>
    <property type="match status" value="2"/>
</dbReference>
<dbReference type="Proteomes" id="UP000650467">
    <property type="component" value="Unassembled WGS sequence"/>
</dbReference>
<organism evidence="7 8">
    <name type="scientific">Chlamydomonas incerta</name>
    <dbReference type="NCBI Taxonomy" id="51695"/>
    <lineage>
        <taxon>Eukaryota</taxon>
        <taxon>Viridiplantae</taxon>
        <taxon>Chlorophyta</taxon>
        <taxon>core chlorophytes</taxon>
        <taxon>Chlorophyceae</taxon>
        <taxon>CS clade</taxon>
        <taxon>Chlamydomonadales</taxon>
        <taxon>Chlamydomonadaceae</taxon>
        <taxon>Chlamydomonas</taxon>
    </lineage>
</organism>
<dbReference type="GO" id="GO:0046785">
    <property type="term" value="P:microtubule polymerization"/>
    <property type="evidence" value="ECO:0007669"/>
    <property type="project" value="InterPro"/>
</dbReference>
<dbReference type="SUPFAM" id="SSF52047">
    <property type="entry name" value="RNI-like"/>
    <property type="match status" value="1"/>
</dbReference>
<dbReference type="InterPro" id="IPR032675">
    <property type="entry name" value="LRR_dom_sf"/>
</dbReference>
<accession>A0A835W6R2</accession>
<name>A0A835W6R2_CHLIN</name>
<sequence>MPDLLAALTSGQRYCSITSPTETLPDGSVISLCAVLPMATFELLSFHNLSLSSNSWAAIADACSKTRALQRLVFKDCSFSIGQGLSMFSRALSAADLQSLEVMNSALGDDFVAGLAEGSLLGNERFATLRLTGCGLGDAGVVRLAKAIEGVGMMCSLRLLDLSHNRIGDGGACALAAMLGSEANANSSSVPLNTLELEGNLLTDVGGLALCRAAKAALMLQRLNVSLNPGITSATMMGLADAVRFNTGTLKEVAVAGCRASEDAAVALIRAANKNTTLQLLDIRGVPLAAEGVTQLCALLRYTTSLNTLRVDVATAEGAEAIARDLPANRSLMHITLGGPVPDGLLAAMSETLAANTVRRMHASPANSSPHIHAWIEESTHAYAARGLGQPSGAGGVPGANTYPYHAAAAAAAAAPPVHAGLGNINTAIPGAHAGAQYPPIHPQQQTQPMAAAAVYGHPQQQQHVPPLQHQQQHQPMHGRSRSPSPGREGPAPPEYTRSPRSEAGGSVYSHATHRTGRTHRTHRTNTSYVSFGGFTDMSRRTIMVGSTPLRVSASLAAGGAAEKAAIIFRNHDQNDDNHLNRQEMLAALQEMGVLNGIKAKHIGRFLDSEFKKADWDKDGRVSLQDFICYYEKIAYYQAQMAREGRIKSMANLNKQMVPAGVEHNAHLKRVFKNYARLAIGQGRVYADGQPQMNSAQFHRLCQDAGFMEPEGRLSITAVDVIFTRHRAANSRRMSFKDFIAALAAAAYEMGFQFDDILEVLGANQAAAAAAAAAGAKAGAGGQPLTPTESARDSVSESSGVHYVHPAQQPQQAPLPGDPSFDVLGVPLATVHEGAEGKKKPKTKKAGSTRSGAGSAAGGSRAGGASAAPSGGGVRSSMNTNPLYDSQDFIGGVAAGGGGPAHSSFNVHGALGANAAGRGGRVSLGTQSPGRNSSLGHAPGAAPPQGGGAGVVQPSDLAVLEARMRLELEAAVRQIEERVSVLGPSASGERSGGVSSSGLPASADALLGAKLRQLEGQVTGVVSRQDELDKVSSQLASLQDILNKLAEEMVRIKQRADTAHSTAASAVSAATAAANAAGSGGSTAAAAAAVEERLGAVSAQLGGVQDGVSAVGRDVASLSGRLEGLGGQVASNRSAAQQQSAQLTQLQAQVAQLSSQVSSAVTTSGMEAAVSAAEKRLQDRMQRYDGALLQVAKQVDALDQRLREEQEGNIKTIEMLLAAAGGAPAAAAAGAGASAGGAGASSGGGISEVRSGGSNSLPAAR</sequence>
<feature type="region of interest" description="Disordered" evidence="5">
    <location>
        <begin position="918"/>
        <end position="952"/>
    </location>
</feature>
<dbReference type="GO" id="GO:0005930">
    <property type="term" value="C:axoneme"/>
    <property type="evidence" value="ECO:0007669"/>
    <property type="project" value="UniProtKB-SubCell"/>
</dbReference>
<protein>
    <recommendedName>
        <fullName evidence="6">EF-hand domain-containing protein</fullName>
    </recommendedName>
</protein>
<dbReference type="PANTHER" id="PTHR46761">
    <property type="entry name" value="RAN GTPASE-ACTIVATING PROTEIN 1"/>
    <property type="match status" value="1"/>
</dbReference>
<feature type="domain" description="EF-hand" evidence="6">
    <location>
        <begin position="560"/>
        <end position="595"/>
    </location>
</feature>